<comment type="caution">
    <text evidence="1">The sequence shown here is derived from an EMBL/GenBank/DDBJ whole genome shotgun (WGS) entry which is preliminary data.</text>
</comment>
<sequence length="260" mass="29857">MGYIILGVAFVLSLYFIFFYKKKVNVQPFPKEWEAYLSDLIFYKRLPATKKRLFKKRMMKFLAEVHVEGVEFKITDYDKVLVATAAVIPTLAFKDWYYPNLSSVLIYPDAFNNDFSFDKADKNRRILGVVGSGRLKNTMILSRKALHHGFENESDKLNTAIHEFVHLIDGVDGSVDGVPAQLLAQPNIVPWLKLIHETMEAINEDASDIRAYGGTSQEEFFAVVAEYFFSRPKLMKRKHPELYAMLELCFAQNPAKQPAK</sequence>
<dbReference type="SUPFAM" id="SSF55486">
    <property type="entry name" value="Metalloproteases ('zincins'), catalytic domain"/>
    <property type="match status" value="1"/>
</dbReference>
<gene>
    <name evidence="1" type="ORF">Y10_00470</name>
</gene>
<evidence type="ECO:0000313" key="2">
    <source>
        <dbReference type="Proteomes" id="UP001143543"/>
    </source>
</evidence>
<dbReference type="EMBL" id="BRVO01000001">
    <property type="protein sequence ID" value="GLB47679.1"/>
    <property type="molecule type" value="Genomic_DNA"/>
</dbReference>
<reference evidence="1" key="1">
    <citation type="submission" date="2022-07" db="EMBL/GenBank/DDBJ databases">
        <title>Taxonomy of Novel Oxalotrophic and Methylotrophic Bacteria.</title>
        <authorList>
            <person name="Sahin N."/>
            <person name="Tani A."/>
        </authorList>
    </citation>
    <scope>NUCLEOTIDE SEQUENCE</scope>
    <source>
        <strain evidence="1">Y10</strain>
    </source>
</reference>
<evidence type="ECO:0008006" key="3">
    <source>
        <dbReference type="Google" id="ProtNLM"/>
    </source>
</evidence>
<dbReference type="InterPro" id="IPR010384">
    <property type="entry name" value="MtfA_fam"/>
</dbReference>
<dbReference type="InterPro" id="IPR024079">
    <property type="entry name" value="MetalloPept_cat_dom_sf"/>
</dbReference>
<dbReference type="PANTHER" id="PTHR30164:SF2">
    <property type="entry name" value="PROTEIN MTFA"/>
    <property type="match status" value="1"/>
</dbReference>
<dbReference type="PANTHER" id="PTHR30164">
    <property type="entry name" value="MTFA PEPTIDASE"/>
    <property type="match status" value="1"/>
</dbReference>
<evidence type="ECO:0000313" key="1">
    <source>
        <dbReference type="EMBL" id="GLB47679.1"/>
    </source>
</evidence>
<dbReference type="Pfam" id="PF06167">
    <property type="entry name" value="Peptidase_M90"/>
    <property type="match status" value="1"/>
</dbReference>
<dbReference type="Gene3D" id="3.40.390.10">
    <property type="entry name" value="Collagenase (Catalytic Domain)"/>
    <property type="match status" value="1"/>
</dbReference>
<dbReference type="RefSeq" id="WP_281763348.1">
    <property type="nucleotide sequence ID" value="NZ_BRVO01000001.1"/>
</dbReference>
<dbReference type="Gene3D" id="1.10.472.150">
    <property type="entry name" value="Glucose-regulated metallo-peptidase M90, N-terminal domain"/>
    <property type="match status" value="1"/>
</dbReference>
<name>A0ABQ5ME82_9FLAO</name>
<proteinExistence type="predicted"/>
<accession>A0ABQ5ME82</accession>
<dbReference type="Proteomes" id="UP001143543">
    <property type="component" value="Unassembled WGS sequence"/>
</dbReference>
<keyword evidence="2" id="KW-1185">Reference proteome</keyword>
<dbReference type="InterPro" id="IPR042252">
    <property type="entry name" value="MtfA_N"/>
</dbReference>
<organism evidence="1 2">
    <name type="scientific">Neptunitalea lumnitzerae</name>
    <dbReference type="NCBI Taxonomy" id="2965509"/>
    <lineage>
        <taxon>Bacteria</taxon>
        <taxon>Pseudomonadati</taxon>
        <taxon>Bacteroidota</taxon>
        <taxon>Flavobacteriia</taxon>
        <taxon>Flavobacteriales</taxon>
        <taxon>Flavobacteriaceae</taxon>
        <taxon>Neptunitalea</taxon>
    </lineage>
</organism>
<protein>
    <recommendedName>
        <fullName evidence="3">Peptidase</fullName>
    </recommendedName>
</protein>
<dbReference type="CDD" id="cd20169">
    <property type="entry name" value="Peptidase_M90_mtfA"/>
    <property type="match status" value="1"/>
</dbReference>